<feature type="compositionally biased region" description="Polar residues" evidence="1">
    <location>
        <begin position="273"/>
        <end position="292"/>
    </location>
</feature>
<dbReference type="EMBL" id="AWUE01024812">
    <property type="protein sequence ID" value="OMO49678.1"/>
    <property type="molecule type" value="Genomic_DNA"/>
</dbReference>
<keyword evidence="3" id="KW-1185">Reference proteome</keyword>
<feature type="compositionally biased region" description="Polar residues" evidence="1">
    <location>
        <begin position="225"/>
        <end position="237"/>
    </location>
</feature>
<feature type="compositionally biased region" description="Polar residues" evidence="1">
    <location>
        <begin position="106"/>
        <end position="125"/>
    </location>
</feature>
<dbReference type="OrthoDB" id="1743776at2759"/>
<evidence type="ECO:0000313" key="2">
    <source>
        <dbReference type="EMBL" id="OMO49678.1"/>
    </source>
</evidence>
<comment type="caution">
    <text evidence="2">The sequence shown here is derived from an EMBL/GenBank/DDBJ whole genome shotgun (WGS) entry which is preliminary data.</text>
</comment>
<proteinExistence type="predicted"/>
<dbReference type="PANTHER" id="PTHR31286:SF99">
    <property type="entry name" value="DUF4283 DOMAIN-CONTAINING PROTEIN"/>
    <property type="match status" value="1"/>
</dbReference>
<evidence type="ECO:0000313" key="3">
    <source>
        <dbReference type="Proteomes" id="UP000187203"/>
    </source>
</evidence>
<feature type="compositionally biased region" description="Polar residues" evidence="1">
    <location>
        <begin position="301"/>
        <end position="323"/>
    </location>
</feature>
<sequence length="385" mass="41876">MDSFSRLAVWIQLPELPIEYYDAQVLYKIGSLIGKPIKIDAHTGSANRGRYARICIEVAGDTPLPKNIRIGQFSQAIHYEMHVSFCTNYGIIGHDPSSCSSNNSSQPDVTPNGSENPPLASQWQTVHRRRPKGKKDPAGSSPPLKSPAHKPTSTEKPTETNSQVSIPTELTTSLDPNHQHIDQASLPSSPTQSDSQIDQIAHSYTQVPLQPPPPLISSNPIISPTSKLSSVNPTKTNFPPPLSSELSTNLNQMAIPISTELTRSFDAWHEKTVSPSSTHLTPIMANPNSTDPPSFPPIINSDKSSSSPPNTLQLSTNLSSTNITHHESPNDRHHQPCSIHTGPEPHSRDGRPSGHRCNRPYEPTSNTPPQCPNPQSSIAEVSSTF</sequence>
<dbReference type="InterPro" id="IPR040256">
    <property type="entry name" value="At4g02000-like"/>
</dbReference>
<dbReference type="Proteomes" id="UP000187203">
    <property type="component" value="Unassembled WGS sequence"/>
</dbReference>
<dbReference type="PANTHER" id="PTHR31286">
    <property type="entry name" value="GLYCINE-RICH CELL WALL STRUCTURAL PROTEIN 1.8-LIKE"/>
    <property type="match status" value="1"/>
</dbReference>
<accession>A0A1R3FUZ7</accession>
<feature type="compositionally biased region" description="Basic and acidic residues" evidence="1">
    <location>
        <begin position="343"/>
        <end position="352"/>
    </location>
</feature>
<gene>
    <name evidence="2" type="ORF">COLO4_38451</name>
</gene>
<feature type="region of interest" description="Disordered" evidence="1">
    <location>
        <begin position="98"/>
        <end position="243"/>
    </location>
</feature>
<feature type="compositionally biased region" description="Basic and acidic residues" evidence="1">
    <location>
        <begin position="324"/>
        <end position="334"/>
    </location>
</feature>
<feature type="region of interest" description="Disordered" evidence="1">
    <location>
        <begin position="273"/>
        <end position="385"/>
    </location>
</feature>
<dbReference type="STRING" id="93759.A0A1R3FUZ7"/>
<name>A0A1R3FUZ7_9ROSI</name>
<organism evidence="2 3">
    <name type="scientific">Corchorus olitorius</name>
    <dbReference type="NCBI Taxonomy" id="93759"/>
    <lineage>
        <taxon>Eukaryota</taxon>
        <taxon>Viridiplantae</taxon>
        <taxon>Streptophyta</taxon>
        <taxon>Embryophyta</taxon>
        <taxon>Tracheophyta</taxon>
        <taxon>Spermatophyta</taxon>
        <taxon>Magnoliopsida</taxon>
        <taxon>eudicotyledons</taxon>
        <taxon>Gunneridae</taxon>
        <taxon>Pentapetalae</taxon>
        <taxon>rosids</taxon>
        <taxon>malvids</taxon>
        <taxon>Malvales</taxon>
        <taxon>Malvaceae</taxon>
        <taxon>Grewioideae</taxon>
        <taxon>Apeibeae</taxon>
        <taxon>Corchorus</taxon>
    </lineage>
</organism>
<dbReference type="AlphaFoldDB" id="A0A1R3FUZ7"/>
<feature type="compositionally biased region" description="Polar residues" evidence="1">
    <location>
        <begin position="185"/>
        <end position="207"/>
    </location>
</feature>
<feature type="compositionally biased region" description="Polar residues" evidence="1">
    <location>
        <begin position="363"/>
        <end position="385"/>
    </location>
</feature>
<reference evidence="3" key="1">
    <citation type="submission" date="2013-09" db="EMBL/GenBank/DDBJ databases">
        <title>Corchorus olitorius genome sequencing.</title>
        <authorList>
            <person name="Alam M."/>
            <person name="Haque M.S."/>
            <person name="Islam M.S."/>
            <person name="Emdad E.M."/>
            <person name="Islam M.M."/>
            <person name="Ahmed B."/>
            <person name="Halim A."/>
            <person name="Hossen Q.M.M."/>
            <person name="Hossain M.Z."/>
            <person name="Ahmed R."/>
            <person name="Khan M.M."/>
            <person name="Islam R."/>
            <person name="Rashid M.M."/>
            <person name="Khan S.A."/>
            <person name="Rahman M.S."/>
            <person name="Alam M."/>
            <person name="Yahiya A.S."/>
            <person name="Khan M.S."/>
            <person name="Azam M.S."/>
            <person name="Haque T."/>
            <person name="Lashkar M.Z.H."/>
            <person name="Akhand A.I."/>
            <person name="Morshed G."/>
            <person name="Roy S."/>
            <person name="Uddin K.S."/>
            <person name="Rabeya T."/>
            <person name="Hossain A.S."/>
            <person name="Chowdhury A."/>
            <person name="Snigdha A.R."/>
            <person name="Mortoza M.S."/>
            <person name="Matin S.A."/>
            <person name="Hoque S.M.E."/>
            <person name="Islam M.K."/>
            <person name="Roy D.K."/>
            <person name="Haider R."/>
            <person name="Moosa M.M."/>
            <person name="Elias S.M."/>
            <person name="Hasan A.M."/>
            <person name="Jahan S."/>
            <person name="Shafiuddin M."/>
            <person name="Mahmood N."/>
            <person name="Shommy N.S."/>
        </authorList>
    </citation>
    <scope>NUCLEOTIDE SEQUENCE [LARGE SCALE GENOMIC DNA]</scope>
    <source>
        <strain evidence="3">cv. O-4</strain>
    </source>
</reference>
<feature type="compositionally biased region" description="Polar residues" evidence="1">
    <location>
        <begin position="159"/>
        <end position="176"/>
    </location>
</feature>
<protein>
    <submittedName>
        <fullName evidence="2">Uncharacterized protein</fullName>
    </submittedName>
</protein>
<evidence type="ECO:0000256" key="1">
    <source>
        <dbReference type="SAM" id="MobiDB-lite"/>
    </source>
</evidence>